<evidence type="ECO:0000313" key="11">
    <source>
        <dbReference type="Proteomes" id="UP000238937"/>
    </source>
</evidence>
<keyword evidence="6 7" id="KW-0472">Membrane</keyword>
<evidence type="ECO:0000313" key="10">
    <source>
        <dbReference type="EMBL" id="PSB58936.1"/>
    </source>
</evidence>
<accession>A0A2T1GM65</accession>
<evidence type="ECO:0000256" key="5">
    <source>
        <dbReference type="ARBA" id="ARBA00022989"/>
    </source>
</evidence>
<proteinExistence type="inferred from homology"/>
<feature type="region of interest" description="Disordered" evidence="8">
    <location>
        <begin position="1"/>
        <end position="30"/>
    </location>
</feature>
<evidence type="ECO:0000256" key="3">
    <source>
        <dbReference type="ARBA" id="ARBA00022475"/>
    </source>
</evidence>
<protein>
    <submittedName>
        <fullName evidence="10">ABC transporter permease</fullName>
    </submittedName>
</protein>
<evidence type="ECO:0000256" key="1">
    <source>
        <dbReference type="ARBA" id="ARBA00004651"/>
    </source>
</evidence>
<feature type="transmembrane region" description="Helical" evidence="7">
    <location>
        <begin position="200"/>
        <end position="220"/>
    </location>
</feature>
<dbReference type="InterPro" id="IPR000515">
    <property type="entry name" value="MetI-like"/>
</dbReference>
<dbReference type="PANTHER" id="PTHR30193:SF37">
    <property type="entry name" value="INNER MEMBRANE ABC TRANSPORTER PERMEASE PROTEIN YCJO"/>
    <property type="match status" value="1"/>
</dbReference>
<keyword evidence="3" id="KW-1003">Cell membrane</keyword>
<dbReference type="Pfam" id="PF00528">
    <property type="entry name" value="BPD_transp_1"/>
    <property type="match status" value="1"/>
</dbReference>
<dbReference type="Gene3D" id="1.10.3720.10">
    <property type="entry name" value="MetI-like"/>
    <property type="match status" value="1"/>
</dbReference>
<name>A0A2T1GM65_9CYAN</name>
<dbReference type="RefSeq" id="WP_106300135.1">
    <property type="nucleotide sequence ID" value="NZ_PVWO01000019.1"/>
</dbReference>
<evidence type="ECO:0000256" key="8">
    <source>
        <dbReference type="SAM" id="MobiDB-lite"/>
    </source>
</evidence>
<comment type="similarity">
    <text evidence="7">Belongs to the binding-protein-dependent transport system permease family.</text>
</comment>
<dbReference type="InterPro" id="IPR035906">
    <property type="entry name" value="MetI-like_sf"/>
</dbReference>
<evidence type="ECO:0000256" key="2">
    <source>
        <dbReference type="ARBA" id="ARBA00022448"/>
    </source>
</evidence>
<keyword evidence="11" id="KW-1185">Reference proteome</keyword>
<dbReference type="Proteomes" id="UP000238937">
    <property type="component" value="Unassembled WGS sequence"/>
</dbReference>
<keyword evidence="2 7" id="KW-0813">Transport</keyword>
<feature type="domain" description="ABC transmembrane type-1" evidence="9">
    <location>
        <begin position="95"/>
        <end position="311"/>
    </location>
</feature>
<dbReference type="SUPFAM" id="SSF161098">
    <property type="entry name" value="MetI-like"/>
    <property type="match status" value="1"/>
</dbReference>
<dbReference type="InterPro" id="IPR051393">
    <property type="entry name" value="ABC_transporter_permease"/>
</dbReference>
<sequence length="322" mass="35600">MQSNSSDTIRNPQSAIRNPKSKIQNPKPTKDDTHTALLMAAPALLGLLLFVALPFLLALIISFTNLRLGSPLPLQFLGLEQYRRVWLDPNFRQALFNNGLFALVMVPMQTALALGLALLLNRSLPGIAIFRTIFFMPVVFPMALVAVIWTIIYAPRANGMMNALLSSVTFGLWQPRDFLNDPALALPAIMLLSLWQGAGFQMVIILAGLQSIPIALYEAASIDGSNKWNQFRYITIPQLRNTLIFVMLVTSILSFRLFDQIQIMTQGGPNGATTTVMYEAVKASFEQQKMAKGAAMTVIFFAIVLVITSLQRILVPEESSID</sequence>
<dbReference type="PROSITE" id="PS50928">
    <property type="entry name" value="ABC_TM1"/>
    <property type="match status" value="1"/>
</dbReference>
<dbReference type="OrthoDB" id="9809173at2"/>
<evidence type="ECO:0000259" key="9">
    <source>
        <dbReference type="PROSITE" id="PS50928"/>
    </source>
</evidence>
<dbReference type="PANTHER" id="PTHR30193">
    <property type="entry name" value="ABC TRANSPORTER PERMEASE PROTEIN"/>
    <property type="match status" value="1"/>
</dbReference>
<keyword evidence="4 7" id="KW-0812">Transmembrane</keyword>
<comment type="subcellular location">
    <subcellularLocation>
        <location evidence="1 7">Cell membrane</location>
        <topology evidence="1 7">Multi-pass membrane protein</topology>
    </subcellularLocation>
</comment>
<comment type="caution">
    <text evidence="10">The sequence shown here is derived from an EMBL/GenBank/DDBJ whole genome shotgun (WGS) entry which is preliminary data.</text>
</comment>
<dbReference type="GO" id="GO:0005886">
    <property type="term" value="C:plasma membrane"/>
    <property type="evidence" value="ECO:0007669"/>
    <property type="project" value="UniProtKB-SubCell"/>
</dbReference>
<dbReference type="GO" id="GO:0055085">
    <property type="term" value="P:transmembrane transport"/>
    <property type="evidence" value="ECO:0007669"/>
    <property type="project" value="InterPro"/>
</dbReference>
<feature type="transmembrane region" description="Helical" evidence="7">
    <location>
        <begin position="241"/>
        <end position="258"/>
    </location>
</feature>
<dbReference type="AlphaFoldDB" id="A0A2T1GM65"/>
<dbReference type="EMBL" id="PVWO01000019">
    <property type="protein sequence ID" value="PSB58936.1"/>
    <property type="molecule type" value="Genomic_DNA"/>
</dbReference>
<feature type="transmembrane region" description="Helical" evidence="7">
    <location>
        <begin position="100"/>
        <end position="120"/>
    </location>
</feature>
<dbReference type="CDD" id="cd06261">
    <property type="entry name" value="TM_PBP2"/>
    <property type="match status" value="1"/>
</dbReference>
<feature type="transmembrane region" description="Helical" evidence="7">
    <location>
        <begin position="36"/>
        <end position="63"/>
    </location>
</feature>
<evidence type="ECO:0000256" key="6">
    <source>
        <dbReference type="ARBA" id="ARBA00023136"/>
    </source>
</evidence>
<reference evidence="10 11" key="1">
    <citation type="submission" date="2018-03" db="EMBL/GenBank/DDBJ databases">
        <title>The ancient ancestry and fast evolution of plastids.</title>
        <authorList>
            <person name="Moore K.R."/>
            <person name="Magnabosco C."/>
            <person name="Momper L."/>
            <person name="Gold D.A."/>
            <person name="Bosak T."/>
            <person name="Fournier G.P."/>
        </authorList>
    </citation>
    <scope>NUCLEOTIDE SEQUENCE [LARGE SCALE GENOMIC DNA]</scope>
    <source>
        <strain evidence="10 11">CCALA 037</strain>
    </source>
</reference>
<evidence type="ECO:0000256" key="4">
    <source>
        <dbReference type="ARBA" id="ARBA00022692"/>
    </source>
</evidence>
<keyword evidence="5 7" id="KW-1133">Transmembrane helix</keyword>
<organism evidence="10 11">
    <name type="scientific">Chamaesiphon polymorphus CCALA 037</name>
    <dbReference type="NCBI Taxonomy" id="2107692"/>
    <lineage>
        <taxon>Bacteria</taxon>
        <taxon>Bacillati</taxon>
        <taxon>Cyanobacteriota</taxon>
        <taxon>Cyanophyceae</taxon>
        <taxon>Gomontiellales</taxon>
        <taxon>Chamaesiphonaceae</taxon>
        <taxon>Chamaesiphon</taxon>
    </lineage>
</organism>
<gene>
    <name evidence="10" type="ORF">C7B77_02890</name>
</gene>
<feature type="transmembrane region" description="Helical" evidence="7">
    <location>
        <begin position="294"/>
        <end position="315"/>
    </location>
</feature>
<feature type="compositionally biased region" description="Polar residues" evidence="8">
    <location>
        <begin position="1"/>
        <end position="27"/>
    </location>
</feature>
<evidence type="ECO:0000256" key="7">
    <source>
        <dbReference type="RuleBase" id="RU363032"/>
    </source>
</evidence>
<feature type="transmembrane region" description="Helical" evidence="7">
    <location>
        <begin position="132"/>
        <end position="154"/>
    </location>
</feature>